<dbReference type="PROSITE" id="PS00108">
    <property type="entry name" value="PROTEIN_KINASE_ST"/>
    <property type="match status" value="1"/>
</dbReference>
<dbReference type="PANTHER" id="PTHR43628">
    <property type="entry name" value="ACTIVATOR OF C KINASE PROTEIN 1-RELATED"/>
    <property type="match status" value="1"/>
</dbReference>
<keyword evidence="3" id="KW-1185">Reference proteome</keyword>
<protein>
    <recommendedName>
        <fullName evidence="1">Protein kinase domain-containing protein</fullName>
    </recommendedName>
</protein>
<organism evidence="2 3">
    <name type="scientific">Tritrichomonas musculus</name>
    <dbReference type="NCBI Taxonomy" id="1915356"/>
    <lineage>
        <taxon>Eukaryota</taxon>
        <taxon>Metamonada</taxon>
        <taxon>Parabasalia</taxon>
        <taxon>Tritrichomonadida</taxon>
        <taxon>Tritrichomonadidae</taxon>
        <taxon>Tritrichomonas</taxon>
    </lineage>
</organism>
<evidence type="ECO:0000313" key="2">
    <source>
        <dbReference type="EMBL" id="KAK8891309.1"/>
    </source>
</evidence>
<dbReference type="InterPro" id="IPR011009">
    <property type="entry name" value="Kinase-like_dom_sf"/>
</dbReference>
<feature type="domain" description="Protein kinase" evidence="1">
    <location>
        <begin position="139"/>
        <end position="375"/>
    </location>
</feature>
<proteinExistence type="predicted"/>
<comment type="caution">
    <text evidence="2">The sequence shown here is derived from an EMBL/GenBank/DDBJ whole genome shotgun (WGS) entry which is preliminary data.</text>
</comment>
<dbReference type="Pfam" id="PF00069">
    <property type="entry name" value="Pkinase"/>
    <property type="match status" value="1"/>
</dbReference>
<dbReference type="EMBL" id="JAPFFF010000004">
    <property type="protein sequence ID" value="KAK8891309.1"/>
    <property type="molecule type" value="Genomic_DNA"/>
</dbReference>
<dbReference type="InterPro" id="IPR011990">
    <property type="entry name" value="TPR-like_helical_dom_sf"/>
</dbReference>
<dbReference type="Proteomes" id="UP001470230">
    <property type="component" value="Unassembled WGS sequence"/>
</dbReference>
<sequence>MMIDYYEKSDDKFFIICIENFIIFISKSSLPLLSTIFTNDANLSVCFMSDSKSHFEQFFNVKFNEIEYDSVFQNEIYNFNQFFYVPRTYSHSHVQIWNIIRSTVSGYLIKRGYQKSMKNRLNEKIKKDSFIKNLKDDDFINLRNVGSGSIGIVNLYFYIEMQELFVAKIFSPINKKTKLHSRELSNYSQIDHLFLPKFYGILNNKNKCLIIEYINGQSLSKIEKLQLTENDKFTIIFELMIVFQYLHSKNFVYRDLKPNNVIIDSNKTAILIDFDRMVIFEEDSNKEEHTSYFLTFFCAPEIFKGKYSCYSDIYSIGKMIYYIMKNDIADQDETIEFDHPELNEIFKKCTKINENERPTISQLMLEFYINFHKFIQIENFFEIFKDQLNQCFDNEVIEIMKKLSNKERNDSEMQFKIGCLYNNGKVFQYDSEKAFHYFELAAKKNHSEAQFYIGKFYYEGKVVEKDINKAIKYYELSAEQKNTEALVYLGNLYSKGEVIQKNLEKAKEYYELAAEHNNGEALYCLGNLYSNGEGVKKDYNKAIEYYKLSAKQNNVEAIFALGHHYYIGQVFEINYAKAKELFEEAAKQDYPPAFNSLGLLYINGLGVGLDMDIGIQYFEKAAKMNNQNAMTNLGFIYSYGRGVKQDFEKGRLYFETAAELGNSSAYNEIGNLYYYGVGVEQSYLKAKEFYEKSAELNNVDAINVLGYLYKSGKGVELDYTKAREYFEKAVKMGQPNAHNNLGNIYLNGNGVPKDYLRAKELFKVSSKLGNARGSYLLANLYFKGYEGIPQNYLKALKYYEKSANEKFGPAVFILGDFYYYGFGVDKNYKKAKEYYELAAQYRNSKANLQLGILYYYGKGFDKDYEKAREYFVKSAKENDINAFYYLAQIYEKGKGTEIDIEKAIDFYKKCSEKQDITVTIDYNQGWTPYSIKNEKFYHSINNLGLIYLFKYKDFELADKYFSIVGHNNFPHGKNNNGFFNLFYLNNHSKAFNMFESASNDHFSISEFQLGYMEEKEGRTNLSISHYQNVLKYEIQYNEIDDEQLYASNVFIFCLTNLKLFLFSQKEDICESNFLINAIFKSLFGLLFYPNYFSYSFNFVIDKRNEKVQFLNLKDFFLNFPWNGSLNRGDNTKSGWKIIEQNRKSKKIIINIELMSKSDSFFEKDDIVMKSSIIDIKNAQNVKMSENLNLIQDDEINYYYDQNEDLFFDESDDKYHIEKCVISSVGDDAEHFLVYPKFFKEMLIKNFNDKLKIIEAIVNDMMNLLYRPPYYILFGRIGESDQTIKKINRKEIDSKFFEGFDLGETSS</sequence>
<dbReference type="SUPFAM" id="SSF81901">
    <property type="entry name" value="HCP-like"/>
    <property type="match status" value="3"/>
</dbReference>
<evidence type="ECO:0000313" key="3">
    <source>
        <dbReference type="Proteomes" id="UP001470230"/>
    </source>
</evidence>
<dbReference type="SUPFAM" id="SSF56112">
    <property type="entry name" value="Protein kinase-like (PK-like)"/>
    <property type="match status" value="1"/>
</dbReference>
<dbReference type="InterPro" id="IPR000719">
    <property type="entry name" value="Prot_kinase_dom"/>
</dbReference>
<dbReference type="PANTHER" id="PTHR43628:SF1">
    <property type="entry name" value="CHITIN SYNTHASE REGULATORY FACTOR 2-RELATED"/>
    <property type="match status" value="1"/>
</dbReference>
<gene>
    <name evidence="2" type="ORF">M9Y10_028517</name>
</gene>
<name>A0ABR2KJI0_9EUKA</name>
<dbReference type="Gene3D" id="1.25.40.10">
    <property type="entry name" value="Tetratricopeptide repeat domain"/>
    <property type="match status" value="3"/>
</dbReference>
<dbReference type="InterPro" id="IPR052945">
    <property type="entry name" value="Mitotic_Regulator"/>
</dbReference>
<dbReference type="InterPro" id="IPR006597">
    <property type="entry name" value="Sel1-like"/>
</dbReference>
<dbReference type="Pfam" id="PF08238">
    <property type="entry name" value="Sel1"/>
    <property type="match status" value="14"/>
</dbReference>
<dbReference type="InterPro" id="IPR019734">
    <property type="entry name" value="TPR_rpt"/>
</dbReference>
<evidence type="ECO:0000259" key="1">
    <source>
        <dbReference type="PROSITE" id="PS50011"/>
    </source>
</evidence>
<dbReference type="PROSITE" id="PS50011">
    <property type="entry name" value="PROTEIN_KINASE_DOM"/>
    <property type="match status" value="1"/>
</dbReference>
<accession>A0ABR2KJI0</accession>
<dbReference type="SMART" id="SM00671">
    <property type="entry name" value="SEL1"/>
    <property type="match status" value="15"/>
</dbReference>
<reference evidence="2 3" key="1">
    <citation type="submission" date="2024-04" db="EMBL/GenBank/DDBJ databases">
        <title>Tritrichomonas musculus Genome.</title>
        <authorList>
            <person name="Alves-Ferreira E."/>
            <person name="Grigg M."/>
            <person name="Lorenzi H."/>
            <person name="Galac M."/>
        </authorList>
    </citation>
    <scope>NUCLEOTIDE SEQUENCE [LARGE SCALE GENOMIC DNA]</scope>
    <source>
        <strain evidence="2 3">EAF2021</strain>
    </source>
</reference>
<dbReference type="CDD" id="cd00180">
    <property type="entry name" value="PKc"/>
    <property type="match status" value="1"/>
</dbReference>
<dbReference type="SMART" id="SM00028">
    <property type="entry name" value="TPR"/>
    <property type="match status" value="5"/>
</dbReference>
<dbReference type="Gene3D" id="1.10.510.10">
    <property type="entry name" value="Transferase(Phosphotransferase) domain 1"/>
    <property type="match status" value="1"/>
</dbReference>
<dbReference type="InterPro" id="IPR008271">
    <property type="entry name" value="Ser/Thr_kinase_AS"/>
</dbReference>
<dbReference type="SMART" id="SM00220">
    <property type="entry name" value="S_TKc"/>
    <property type="match status" value="1"/>
</dbReference>